<gene>
    <name evidence="1" type="ordered locus">Mpe_A0542</name>
</gene>
<evidence type="ECO:0000313" key="1">
    <source>
        <dbReference type="EMBL" id="ABM93504.1"/>
    </source>
</evidence>
<reference evidence="1 2" key="1">
    <citation type="journal article" date="2007" name="J. Bacteriol.">
        <title>Whole-genome analysis of the methyl tert-butyl ether-degrading beta-proteobacterium Methylibium petroleiphilum PM1.</title>
        <authorList>
            <person name="Kane S.R."/>
            <person name="Chakicherla A.Y."/>
            <person name="Chain P.S.G."/>
            <person name="Schmidt R."/>
            <person name="Shin M.W."/>
            <person name="Legler T.C."/>
            <person name="Scow K.M."/>
            <person name="Larimer F.W."/>
            <person name="Lucas S.M."/>
            <person name="Richardson P.M."/>
            <person name="Hristova K.R."/>
        </authorList>
    </citation>
    <scope>NUCLEOTIDE SEQUENCE [LARGE SCALE GENOMIC DNA]</scope>
    <source>
        <strain evidence="2">ATCC BAA-1232 / LMG 22953 / PM1</strain>
    </source>
</reference>
<name>A2SD65_METPP</name>
<evidence type="ECO:0000313" key="2">
    <source>
        <dbReference type="Proteomes" id="UP000000366"/>
    </source>
</evidence>
<organism evidence="1 2">
    <name type="scientific">Methylibium petroleiphilum (strain ATCC BAA-1232 / LMG 22953 / PM1)</name>
    <dbReference type="NCBI Taxonomy" id="420662"/>
    <lineage>
        <taxon>Bacteria</taxon>
        <taxon>Pseudomonadati</taxon>
        <taxon>Pseudomonadota</taxon>
        <taxon>Betaproteobacteria</taxon>
        <taxon>Burkholderiales</taxon>
        <taxon>Sphaerotilaceae</taxon>
        <taxon>Methylibium</taxon>
    </lineage>
</organism>
<accession>A2SD65</accession>
<dbReference type="AlphaFoldDB" id="A2SD65"/>
<sequence length="104" mass="11666">MQSPSFESHAAIRDLNENHMSTPQTIEDKCVGILMQAARELITMQGLVQPEDVPALRASLRDAHEIRVEMTFGAFPHLRVVTVDTQGNDTHLLRRIELQLPSGH</sequence>
<dbReference type="HOGENOM" id="CLU_2246864_0_0_4"/>
<proteinExistence type="predicted"/>
<dbReference type="STRING" id="420662.Mpe_A0542"/>
<dbReference type="EMBL" id="CP000555">
    <property type="protein sequence ID" value="ABM93504.1"/>
    <property type="molecule type" value="Genomic_DNA"/>
</dbReference>
<dbReference type="KEGG" id="mpt:Mpe_A0542"/>
<dbReference type="Proteomes" id="UP000000366">
    <property type="component" value="Chromosome"/>
</dbReference>
<protein>
    <submittedName>
        <fullName evidence="1">Uncharacterized protein</fullName>
    </submittedName>
</protein>
<keyword evidence="2" id="KW-1185">Reference proteome</keyword>